<dbReference type="InterPro" id="IPR031334">
    <property type="entry name" value="Piezo_cap_dom"/>
</dbReference>
<keyword evidence="1" id="KW-0472">Membrane</keyword>
<keyword evidence="1" id="KW-0812">Transmembrane</keyword>
<keyword evidence="1" id="KW-1133">Transmembrane helix</keyword>
<gene>
    <name evidence="3" type="ORF">G0U57_005865</name>
</gene>
<evidence type="ECO:0000256" key="1">
    <source>
        <dbReference type="SAM" id="Phobius"/>
    </source>
</evidence>
<dbReference type="Pfam" id="PF12166">
    <property type="entry name" value="Piezo_cap"/>
    <property type="match status" value="1"/>
</dbReference>
<comment type="caution">
    <text evidence="3">The sequence shown here is derived from an EMBL/GenBank/DDBJ whole genome shotgun (WGS) entry which is preliminary data.</text>
</comment>
<accession>A0A8T1TAV1</accession>
<dbReference type="PANTHER" id="PTHR47049:SF7">
    <property type="entry name" value="PIEZO-TYPE MECHANOSENSITIVE ION CHANNEL COMPONENT 2 ISOFORM X1"/>
    <property type="match status" value="1"/>
</dbReference>
<evidence type="ECO:0000313" key="3">
    <source>
        <dbReference type="EMBL" id="KAG6938602.1"/>
    </source>
</evidence>
<dbReference type="GO" id="GO:0016020">
    <property type="term" value="C:membrane"/>
    <property type="evidence" value="ECO:0007669"/>
    <property type="project" value="InterPro"/>
</dbReference>
<keyword evidence="4" id="KW-1185">Reference proteome</keyword>
<sequence>MSAQQRNLIPFSPAAYNELANHYALHPSAMQFIVNYSPEDIVIAKIKSNASLLWSISPASREAMMDELSSSAAVYINFHWTVLRNASLVKNVEASGKHTVRYEEKEIREQIVQMLNGTRKEPILLPGVVPRYLRATAGAEAKTAHRLQVAHSHKPQDIDKMAFFRNITIKLQQLAINSSSGQVTEWWVIREWTPTCSGNACSKNMELIIYNDKVSPSSLGFLAGYGIVGLYMSVVLVIGKFIREFFNGISRSIMFEELPNVDRILKLCTDIFLVREIGELELEEQLFAKLIFLYRSPETMIKWTRQSKEQ</sequence>
<dbReference type="AlphaFoldDB" id="A0A8T1TAV1"/>
<reference evidence="3 4" key="1">
    <citation type="journal article" date="2020" name="G3 (Bethesda)">
        <title>Draft Genome of the Common Snapping Turtle, Chelydra serpentina, a Model for Phenotypic Plasticity in Reptiles.</title>
        <authorList>
            <person name="Das D."/>
            <person name="Singh S.K."/>
            <person name="Bierstedt J."/>
            <person name="Erickson A."/>
            <person name="Galli G.L.J."/>
            <person name="Crossley D.A. 2nd"/>
            <person name="Rhen T."/>
        </authorList>
    </citation>
    <scope>NUCLEOTIDE SEQUENCE [LARGE SCALE GENOMIC DNA]</scope>
    <source>
        <strain evidence="3">KW</strain>
    </source>
</reference>
<organism evidence="3 4">
    <name type="scientific">Chelydra serpentina</name>
    <name type="common">Snapping turtle</name>
    <name type="synonym">Testudo serpentina</name>
    <dbReference type="NCBI Taxonomy" id="8475"/>
    <lineage>
        <taxon>Eukaryota</taxon>
        <taxon>Metazoa</taxon>
        <taxon>Chordata</taxon>
        <taxon>Craniata</taxon>
        <taxon>Vertebrata</taxon>
        <taxon>Euteleostomi</taxon>
        <taxon>Archelosauria</taxon>
        <taxon>Testudinata</taxon>
        <taxon>Testudines</taxon>
        <taxon>Cryptodira</taxon>
        <taxon>Durocryptodira</taxon>
        <taxon>Americhelydia</taxon>
        <taxon>Chelydroidea</taxon>
        <taxon>Chelydridae</taxon>
        <taxon>Chelydra</taxon>
    </lineage>
</organism>
<feature type="domain" description="Piezo non-specific cation channel cap" evidence="2">
    <location>
        <begin position="10"/>
        <end position="306"/>
    </location>
</feature>
<dbReference type="Proteomes" id="UP000765507">
    <property type="component" value="Unassembled WGS sequence"/>
</dbReference>
<name>A0A8T1TAV1_CHESE</name>
<evidence type="ECO:0000313" key="4">
    <source>
        <dbReference type="Proteomes" id="UP000765507"/>
    </source>
</evidence>
<dbReference type="InterPro" id="IPR027272">
    <property type="entry name" value="Piezo"/>
</dbReference>
<dbReference type="GO" id="GO:0008381">
    <property type="term" value="F:mechanosensitive monoatomic ion channel activity"/>
    <property type="evidence" value="ECO:0007669"/>
    <property type="project" value="InterPro"/>
</dbReference>
<proteinExistence type="predicted"/>
<dbReference type="PANTHER" id="PTHR47049">
    <property type="entry name" value="PIEZO-TYPE MECHANOSENSITIVE ION CHANNEL HOMOLOG"/>
    <property type="match status" value="1"/>
</dbReference>
<dbReference type="EMBL" id="JAHGAV010000017">
    <property type="protein sequence ID" value="KAG6938602.1"/>
    <property type="molecule type" value="Genomic_DNA"/>
</dbReference>
<protein>
    <submittedName>
        <fullName evidence="3">Piezo-type mechanosensitive ion channel component 2</fullName>
    </submittedName>
</protein>
<dbReference type="OrthoDB" id="303066at2759"/>
<feature type="transmembrane region" description="Helical" evidence="1">
    <location>
        <begin position="219"/>
        <end position="242"/>
    </location>
</feature>
<evidence type="ECO:0000259" key="2">
    <source>
        <dbReference type="Pfam" id="PF12166"/>
    </source>
</evidence>